<dbReference type="Gene3D" id="1.10.10.10">
    <property type="entry name" value="Winged helix-like DNA-binding domain superfamily/Winged helix DNA-binding domain"/>
    <property type="match status" value="1"/>
</dbReference>
<dbReference type="InterPro" id="IPR011006">
    <property type="entry name" value="CheY-like_superfamily"/>
</dbReference>
<dbReference type="InterPro" id="IPR036388">
    <property type="entry name" value="WH-like_DNA-bd_sf"/>
</dbReference>
<dbReference type="InterPro" id="IPR039420">
    <property type="entry name" value="WalR-like"/>
</dbReference>
<keyword evidence="3" id="KW-0805">Transcription regulation</keyword>
<protein>
    <submittedName>
        <fullName evidence="10">Response regulator transcription factor</fullName>
    </submittedName>
</protein>
<dbReference type="SUPFAM" id="SSF52172">
    <property type="entry name" value="CheY-like"/>
    <property type="match status" value="1"/>
</dbReference>
<reference evidence="10" key="1">
    <citation type="journal article" date="2020" name="mSystems">
        <title>Genome- and Community-Level Interaction Insights into Carbon Utilization and Element Cycling Functions of Hydrothermarchaeota in Hydrothermal Sediment.</title>
        <authorList>
            <person name="Zhou Z."/>
            <person name="Liu Y."/>
            <person name="Xu W."/>
            <person name="Pan J."/>
            <person name="Luo Z.H."/>
            <person name="Li M."/>
        </authorList>
    </citation>
    <scope>NUCLEOTIDE SEQUENCE [LARGE SCALE GENOMIC DNA]</scope>
    <source>
        <strain evidence="10">SpSt-6</strain>
    </source>
</reference>
<feature type="domain" description="Response regulatory" evidence="8">
    <location>
        <begin position="3"/>
        <end position="120"/>
    </location>
</feature>
<feature type="modified residue" description="4-aspartylphosphate" evidence="6">
    <location>
        <position position="53"/>
    </location>
</feature>
<dbReference type="InterPro" id="IPR016032">
    <property type="entry name" value="Sig_transdc_resp-reg_C-effctor"/>
</dbReference>
<dbReference type="Gene3D" id="3.40.50.2300">
    <property type="match status" value="1"/>
</dbReference>
<evidence type="ECO:0000256" key="2">
    <source>
        <dbReference type="ARBA" id="ARBA00023012"/>
    </source>
</evidence>
<dbReference type="SMART" id="SM00862">
    <property type="entry name" value="Trans_reg_C"/>
    <property type="match status" value="1"/>
</dbReference>
<evidence type="ECO:0000313" key="10">
    <source>
        <dbReference type="EMBL" id="HGQ85201.1"/>
    </source>
</evidence>
<evidence type="ECO:0000256" key="4">
    <source>
        <dbReference type="ARBA" id="ARBA00023125"/>
    </source>
</evidence>
<dbReference type="AlphaFoldDB" id="A0A7C4NSU7"/>
<organism evidence="10">
    <name type="scientific">Thermodesulfobacterium geofontis</name>
    <dbReference type="NCBI Taxonomy" id="1295609"/>
    <lineage>
        <taxon>Bacteria</taxon>
        <taxon>Pseudomonadati</taxon>
        <taxon>Thermodesulfobacteriota</taxon>
        <taxon>Thermodesulfobacteria</taxon>
        <taxon>Thermodesulfobacteriales</taxon>
        <taxon>Thermodesulfobacteriaceae</taxon>
        <taxon>Thermodesulfobacterium</taxon>
    </lineage>
</organism>
<dbReference type="GO" id="GO:0000976">
    <property type="term" value="F:transcription cis-regulatory region binding"/>
    <property type="evidence" value="ECO:0007669"/>
    <property type="project" value="TreeGrafter"/>
</dbReference>
<dbReference type="Pfam" id="PF00072">
    <property type="entry name" value="Response_reg"/>
    <property type="match status" value="1"/>
</dbReference>
<sequence length="224" mass="25678">MEKILIVEDDKEIGKLLSEGFSSQGYKCHIVSSLSEAYTYLLSSSDLSLVILDLILPDGDGLELLKYLRSTLKFKNLPVIIISARGAELDRILGLELGADDYVVKPFSLREVIIRANKILKRNLESEKILNYGPLKADKKKKVILLEEKPLTLTPTEYKILETLIENSERLVTREELIRIIWPVEKEYYSRVLDAYICRLRTKLGKYGKIIETVRGFGYRLVQV</sequence>
<dbReference type="Gene3D" id="6.10.250.690">
    <property type="match status" value="1"/>
</dbReference>
<comment type="caution">
    <text evidence="10">The sequence shown here is derived from an EMBL/GenBank/DDBJ whole genome shotgun (WGS) entry which is preliminary data.</text>
</comment>
<dbReference type="InterPro" id="IPR001789">
    <property type="entry name" value="Sig_transdc_resp-reg_receiver"/>
</dbReference>
<dbReference type="GO" id="GO:0032993">
    <property type="term" value="C:protein-DNA complex"/>
    <property type="evidence" value="ECO:0007669"/>
    <property type="project" value="TreeGrafter"/>
</dbReference>
<evidence type="ECO:0000259" key="8">
    <source>
        <dbReference type="PROSITE" id="PS50110"/>
    </source>
</evidence>
<gene>
    <name evidence="10" type="ORF">ENT66_02160</name>
</gene>
<keyword evidence="1 6" id="KW-0597">Phosphoprotein</keyword>
<keyword evidence="2" id="KW-0902">Two-component regulatory system</keyword>
<dbReference type="EMBL" id="DSZN01000040">
    <property type="protein sequence ID" value="HGQ85201.1"/>
    <property type="molecule type" value="Genomic_DNA"/>
</dbReference>
<evidence type="ECO:0000256" key="5">
    <source>
        <dbReference type="ARBA" id="ARBA00023163"/>
    </source>
</evidence>
<evidence type="ECO:0000256" key="7">
    <source>
        <dbReference type="PROSITE-ProRule" id="PRU01091"/>
    </source>
</evidence>
<evidence type="ECO:0000256" key="6">
    <source>
        <dbReference type="PROSITE-ProRule" id="PRU00169"/>
    </source>
</evidence>
<keyword evidence="5" id="KW-0804">Transcription</keyword>
<name>A0A7C4NSU7_9BACT</name>
<dbReference type="GO" id="GO:0000156">
    <property type="term" value="F:phosphorelay response regulator activity"/>
    <property type="evidence" value="ECO:0007669"/>
    <property type="project" value="TreeGrafter"/>
</dbReference>
<dbReference type="PROSITE" id="PS50110">
    <property type="entry name" value="RESPONSE_REGULATORY"/>
    <property type="match status" value="1"/>
</dbReference>
<dbReference type="GO" id="GO:0006355">
    <property type="term" value="P:regulation of DNA-templated transcription"/>
    <property type="evidence" value="ECO:0007669"/>
    <property type="project" value="InterPro"/>
</dbReference>
<evidence type="ECO:0000256" key="1">
    <source>
        <dbReference type="ARBA" id="ARBA00022553"/>
    </source>
</evidence>
<dbReference type="InterPro" id="IPR001867">
    <property type="entry name" value="OmpR/PhoB-type_DNA-bd"/>
</dbReference>
<keyword evidence="4 7" id="KW-0238">DNA-binding</keyword>
<evidence type="ECO:0000259" key="9">
    <source>
        <dbReference type="PROSITE" id="PS51755"/>
    </source>
</evidence>
<feature type="DNA-binding region" description="OmpR/PhoB-type" evidence="7">
    <location>
        <begin position="127"/>
        <end position="223"/>
    </location>
</feature>
<proteinExistence type="predicted"/>
<dbReference type="PANTHER" id="PTHR48111:SF21">
    <property type="entry name" value="DNA-BINDING DUAL MASTER TRANSCRIPTIONAL REGULATOR RPAA"/>
    <property type="match status" value="1"/>
</dbReference>
<dbReference type="Pfam" id="PF00486">
    <property type="entry name" value="Trans_reg_C"/>
    <property type="match status" value="1"/>
</dbReference>
<dbReference type="PANTHER" id="PTHR48111">
    <property type="entry name" value="REGULATOR OF RPOS"/>
    <property type="match status" value="1"/>
</dbReference>
<dbReference type="PROSITE" id="PS51755">
    <property type="entry name" value="OMPR_PHOB"/>
    <property type="match status" value="1"/>
</dbReference>
<dbReference type="GO" id="GO:0005829">
    <property type="term" value="C:cytosol"/>
    <property type="evidence" value="ECO:0007669"/>
    <property type="project" value="TreeGrafter"/>
</dbReference>
<evidence type="ECO:0000256" key="3">
    <source>
        <dbReference type="ARBA" id="ARBA00023015"/>
    </source>
</evidence>
<feature type="domain" description="OmpR/PhoB-type" evidence="9">
    <location>
        <begin position="127"/>
        <end position="223"/>
    </location>
</feature>
<dbReference type="SMART" id="SM00448">
    <property type="entry name" value="REC"/>
    <property type="match status" value="1"/>
</dbReference>
<accession>A0A7C4NSU7</accession>
<dbReference type="SUPFAM" id="SSF46894">
    <property type="entry name" value="C-terminal effector domain of the bipartite response regulators"/>
    <property type="match status" value="1"/>
</dbReference>
<dbReference type="CDD" id="cd00383">
    <property type="entry name" value="trans_reg_C"/>
    <property type="match status" value="1"/>
</dbReference>